<evidence type="ECO:0000313" key="1">
    <source>
        <dbReference type="EMBL" id="KAK4756967.1"/>
    </source>
</evidence>
<sequence length="113" mass="12337">MFDLLLFHVVFIFSANADLFWVLISLCFRGGINSVLPCGDIFLHEFPGTTTLCSLLMELLEIAPGKLYQLKNQVLSEVLLLFTCKGSFLIPSTSGNISSSSLTIIPFGTCDAV</sequence>
<dbReference type="Proteomes" id="UP001345219">
    <property type="component" value="Chromosome 6"/>
</dbReference>
<comment type="caution">
    <text evidence="1">The sequence shown here is derived from an EMBL/GenBank/DDBJ whole genome shotgun (WGS) entry which is preliminary data.</text>
</comment>
<dbReference type="AlphaFoldDB" id="A0AAN7K2A7"/>
<evidence type="ECO:0000313" key="2">
    <source>
        <dbReference type="Proteomes" id="UP001345219"/>
    </source>
</evidence>
<keyword evidence="2" id="KW-1185">Reference proteome</keyword>
<accession>A0AAN7K2A7</accession>
<dbReference type="EMBL" id="JAXIOK010000013">
    <property type="protein sequence ID" value="KAK4756967.1"/>
    <property type="molecule type" value="Genomic_DNA"/>
</dbReference>
<reference evidence="1 2" key="1">
    <citation type="journal article" date="2023" name="Hortic Res">
        <title>Pangenome of water caltrop reveals structural variations and asymmetric subgenome divergence after allopolyploidization.</title>
        <authorList>
            <person name="Zhang X."/>
            <person name="Chen Y."/>
            <person name="Wang L."/>
            <person name="Yuan Y."/>
            <person name="Fang M."/>
            <person name="Shi L."/>
            <person name="Lu R."/>
            <person name="Comes H.P."/>
            <person name="Ma Y."/>
            <person name="Chen Y."/>
            <person name="Huang G."/>
            <person name="Zhou Y."/>
            <person name="Zheng Z."/>
            <person name="Qiu Y."/>
        </authorList>
    </citation>
    <scope>NUCLEOTIDE SEQUENCE [LARGE SCALE GENOMIC DNA]</scope>
    <source>
        <tissue evidence="1">Roots</tissue>
    </source>
</reference>
<gene>
    <name evidence="1" type="ORF">SAY87_007094</name>
</gene>
<name>A0AAN7K2A7_9MYRT</name>
<protein>
    <submittedName>
        <fullName evidence="1">Uncharacterized protein</fullName>
    </submittedName>
</protein>
<proteinExistence type="predicted"/>
<organism evidence="1 2">
    <name type="scientific">Trapa incisa</name>
    <dbReference type="NCBI Taxonomy" id="236973"/>
    <lineage>
        <taxon>Eukaryota</taxon>
        <taxon>Viridiplantae</taxon>
        <taxon>Streptophyta</taxon>
        <taxon>Embryophyta</taxon>
        <taxon>Tracheophyta</taxon>
        <taxon>Spermatophyta</taxon>
        <taxon>Magnoliopsida</taxon>
        <taxon>eudicotyledons</taxon>
        <taxon>Gunneridae</taxon>
        <taxon>Pentapetalae</taxon>
        <taxon>rosids</taxon>
        <taxon>malvids</taxon>
        <taxon>Myrtales</taxon>
        <taxon>Lythraceae</taxon>
        <taxon>Trapa</taxon>
    </lineage>
</organism>